<accession>A0A8S4QL91</accession>
<comment type="caution">
    <text evidence="1">The sequence shown here is derived from an EMBL/GenBank/DDBJ whole genome shotgun (WGS) entry which is preliminary data.</text>
</comment>
<evidence type="ECO:0000313" key="1">
    <source>
        <dbReference type="EMBL" id="CAH2211493.1"/>
    </source>
</evidence>
<proteinExistence type="predicted"/>
<dbReference type="Proteomes" id="UP000838756">
    <property type="component" value="Unassembled WGS sequence"/>
</dbReference>
<organism evidence="1 2">
    <name type="scientific">Pararge aegeria aegeria</name>
    <dbReference type="NCBI Taxonomy" id="348720"/>
    <lineage>
        <taxon>Eukaryota</taxon>
        <taxon>Metazoa</taxon>
        <taxon>Ecdysozoa</taxon>
        <taxon>Arthropoda</taxon>
        <taxon>Hexapoda</taxon>
        <taxon>Insecta</taxon>
        <taxon>Pterygota</taxon>
        <taxon>Neoptera</taxon>
        <taxon>Endopterygota</taxon>
        <taxon>Lepidoptera</taxon>
        <taxon>Glossata</taxon>
        <taxon>Ditrysia</taxon>
        <taxon>Papilionoidea</taxon>
        <taxon>Nymphalidae</taxon>
        <taxon>Satyrinae</taxon>
        <taxon>Satyrini</taxon>
        <taxon>Parargina</taxon>
        <taxon>Pararge</taxon>
    </lineage>
</organism>
<dbReference type="AlphaFoldDB" id="A0A8S4QL91"/>
<dbReference type="EMBL" id="CAKXAJ010010517">
    <property type="protein sequence ID" value="CAH2211493.1"/>
    <property type="molecule type" value="Genomic_DNA"/>
</dbReference>
<protein>
    <submittedName>
        <fullName evidence="1">Jg24642 protein</fullName>
    </submittedName>
</protein>
<evidence type="ECO:0000313" key="2">
    <source>
        <dbReference type="Proteomes" id="UP000838756"/>
    </source>
</evidence>
<sequence>MVAARAFLWNAFSRRASYASALYRPRKDADPYSASRFDSIKAREELDQIILEHTSEIVDTFDKYSFMT</sequence>
<reference evidence="1" key="1">
    <citation type="submission" date="2022-03" db="EMBL/GenBank/DDBJ databases">
        <authorList>
            <person name="Lindestad O."/>
        </authorList>
    </citation>
    <scope>NUCLEOTIDE SEQUENCE</scope>
</reference>
<keyword evidence="2" id="KW-1185">Reference proteome</keyword>
<gene>
    <name evidence="1" type="primary">jg24642</name>
    <name evidence="1" type="ORF">PAEG_LOCUS3308</name>
</gene>
<name>A0A8S4QL91_9NEOP</name>